<dbReference type="Pfam" id="PF14114">
    <property type="entry name" value="DUF4286"/>
    <property type="match status" value="1"/>
</dbReference>
<evidence type="ECO:0000313" key="2">
    <source>
        <dbReference type="Proteomes" id="UP001597394"/>
    </source>
</evidence>
<accession>A0ABW5K7B8</accession>
<dbReference type="InterPro" id="IPR025563">
    <property type="entry name" value="DUF4286"/>
</dbReference>
<proteinExistence type="predicted"/>
<keyword evidence="2" id="KW-1185">Reference proteome</keyword>
<dbReference type="RefSeq" id="WP_255927674.1">
    <property type="nucleotide sequence ID" value="NZ_JANFQP010000001.1"/>
</dbReference>
<comment type="caution">
    <text evidence="1">The sequence shown here is derived from an EMBL/GenBank/DDBJ whole genome shotgun (WGS) entry which is preliminary data.</text>
</comment>
<gene>
    <name evidence="1" type="ORF">ACFSO8_03645</name>
</gene>
<protein>
    <submittedName>
        <fullName evidence="1">DUF4286 family protein</fullName>
    </submittedName>
</protein>
<organism evidence="1 2">
    <name type="scientific">Kaistella montana</name>
    <dbReference type="NCBI Taxonomy" id="1849733"/>
    <lineage>
        <taxon>Bacteria</taxon>
        <taxon>Pseudomonadati</taxon>
        <taxon>Bacteroidota</taxon>
        <taxon>Flavobacteriia</taxon>
        <taxon>Flavobacteriales</taxon>
        <taxon>Weeksellaceae</taxon>
        <taxon>Chryseobacterium group</taxon>
        <taxon>Kaistella</taxon>
    </lineage>
</organism>
<sequence>MSVLSLTFHSTNNIGPSWDRYTENNLFEMIENLMDVEKYILSEVESDMIDEGKNTNLLLVFDNSEKRQDFIEIELQNITERIESEFGEEVMVFVTLLNPKKQRFN</sequence>
<dbReference type="Proteomes" id="UP001597394">
    <property type="component" value="Unassembled WGS sequence"/>
</dbReference>
<evidence type="ECO:0000313" key="1">
    <source>
        <dbReference type="EMBL" id="MFD2544549.1"/>
    </source>
</evidence>
<dbReference type="EMBL" id="JBHULG010000001">
    <property type="protein sequence ID" value="MFD2544549.1"/>
    <property type="molecule type" value="Genomic_DNA"/>
</dbReference>
<name>A0ABW5K7B8_9FLAO</name>
<reference evidence="2" key="1">
    <citation type="journal article" date="2019" name="Int. J. Syst. Evol. Microbiol.">
        <title>The Global Catalogue of Microorganisms (GCM) 10K type strain sequencing project: providing services to taxonomists for standard genome sequencing and annotation.</title>
        <authorList>
            <consortium name="The Broad Institute Genomics Platform"/>
            <consortium name="The Broad Institute Genome Sequencing Center for Infectious Disease"/>
            <person name="Wu L."/>
            <person name="Ma J."/>
        </authorList>
    </citation>
    <scope>NUCLEOTIDE SEQUENCE [LARGE SCALE GENOMIC DNA]</scope>
    <source>
        <strain evidence="2">KCTC 52204</strain>
    </source>
</reference>